<dbReference type="AlphaFoldDB" id="A0A5C3Q3Z7"/>
<feature type="compositionally biased region" description="Basic and acidic residues" evidence="1">
    <location>
        <begin position="98"/>
        <end position="110"/>
    </location>
</feature>
<protein>
    <submittedName>
        <fullName evidence="2">Uncharacterized protein</fullName>
    </submittedName>
</protein>
<proteinExistence type="predicted"/>
<dbReference type="EMBL" id="ML178871">
    <property type="protein sequence ID" value="TFK95897.1"/>
    <property type="molecule type" value="Genomic_DNA"/>
</dbReference>
<name>A0A5C3Q3Z7_9AGAR</name>
<gene>
    <name evidence="2" type="ORF">BDV98DRAFT_586727</name>
</gene>
<sequence>MINPKPRATDNAVHGITWRRWGGMWVHGGGQGAHEGEGPTRSLILPFGTPPPYDIRPTPHLNPPPICDSSILAPMPSPIRLSSPYANWYSSSPSSLEAEEKDKKEKKEDTESLFSNRTLSRQFSLESQLGPGISPPCPARWIPSGGKLKLMMWISNHTLIGVQMER</sequence>
<keyword evidence="3" id="KW-1185">Reference proteome</keyword>
<accession>A0A5C3Q3Z7</accession>
<organism evidence="2 3">
    <name type="scientific">Pterulicium gracile</name>
    <dbReference type="NCBI Taxonomy" id="1884261"/>
    <lineage>
        <taxon>Eukaryota</taxon>
        <taxon>Fungi</taxon>
        <taxon>Dikarya</taxon>
        <taxon>Basidiomycota</taxon>
        <taxon>Agaricomycotina</taxon>
        <taxon>Agaricomycetes</taxon>
        <taxon>Agaricomycetidae</taxon>
        <taxon>Agaricales</taxon>
        <taxon>Pleurotineae</taxon>
        <taxon>Pterulaceae</taxon>
        <taxon>Pterulicium</taxon>
    </lineage>
</organism>
<evidence type="ECO:0000256" key="1">
    <source>
        <dbReference type="SAM" id="MobiDB-lite"/>
    </source>
</evidence>
<evidence type="ECO:0000313" key="3">
    <source>
        <dbReference type="Proteomes" id="UP000305067"/>
    </source>
</evidence>
<dbReference type="Proteomes" id="UP000305067">
    <property type="component" value="Unassembled WGS sequence"/>
</dbReference>
<evidence type="ECO:0000313" key="2">
    <source>
        <dbReference type="EMBL" id="TFK95897.1"/>
    </source>
</evidence>
<feature type="region of interest" description="Disordered" evidence="1">
    <location>
        <begin position="89"/>
        <end position="117"/>
    </location>
</feature>
<reference evidence="2 3" key="1">
    <citation type="journal article" date="2019" name="Nat. Ecol. Evol.">
        <title>Megaphylogeny resolves global patterns of mushroom evolution.</title>
        <authorList>
            <person name="Varga T."/>
            <person name="Krizsan K."/>
            <person name="Foldi C."/>
            <person name="Dima B."/>
            <person name="Sanchez-Garcia M."/>
            <person name="Sanchez-Ramirez S."/>
            <person name="Szollosi G.J."/>
            <person name="Szarkandi J.G."/>
            <person name="Papp V."/>
            <person name="Albert L."/>
            <person name="Andreopoulos W."/>
            <person name="Angelini C."/>
            <person name="Antonin V."/>
            <person name="Barry K.W."/>
            <person name="Bougher N.L."/>
            <person name="Buchanan P."/>
            <person name="Buyck B."/>
            <person name="Bense V."/>
            <person name="Catcheside P."/>
            <person name="Chovatia M."/>
            <person name="Cooper J."/>
            <person name="Damon W."/>
            <person name="Desjardin D."/>
            <person name="Finy P."/>
            <person name="Geml J."/>
            <person name="Haridas S."/>
            <person name="Hughes K."/>
            <person name="Justo A."/>
            <person name="Karasinski D."/>
            <person name="Kautmanova I."/>
            <person name="Kiss B."/>
            <person name="Kocsube S."/>
            <person name="Kotiranta H."/>
            <person name="LaButti K.M."/>
            <person name="Lechner B.E."/>
            <person name="Liimatainen K."/>
            <person name="Lipzen A."/>
            <person name="Lukacs Z."/>
            <person name="Mihaltcheva S."/>
            <person name="Morgado L.N."/>
            <person name="Niskanen T."/>
            <person name="Noordeloos M.E."/>
            <person name="Ohm R.A."/>
            <person name="Ortiz-Santana B."/>
            <person name="Ovrebo C."/>
            <person name="Racz N."/>
            <person name="Riley R."/>
            <person name="Savchenko A."/>
            <person name="Shiryaev A."/>
            <person name="Soop K."/>
            <person name="Spirin V."/>
            <person name="Szebenyi C."/>
            <person name="Tomsovsky M."/>
            <person name="Tulloss R.E."/>
            <person name="Uehling J."/>
            <person name="Grigoriev I.V."/>
            <person name="Vagvolgyi C."/>
            <person name="Papp T."/>
            <person name="Martin F.M."/>
            <person name="Miettinen O."/>
            <person name="Hibbett D.S."/>
            <person name="Nagy L.G."/>
        </authorList>
    </citation>
    <scope>NUCLEOTIDE SEQUENCE [LARGE SCALE GENOMIC DNA]</scope>
    <source>
        <strain evidence="2 3">CBS 309.79</strain>
    </source>
</reference>